<evidence type="ECO:0000313" key="2">
    <source>
        <dbReference type="Proteomes" id="UP000179441"/>
    </source>
</evidence>
<dbReference type="Proteomes" id="UP000179441">
    <property type="component" value="Unassembled WGS sequence"/>
</dbReference>
<organism evidence="1 2">
    <name type="scientific">Mycobacteroides chelonae</name>
    <name type="common">Mycobacterium chelonae</name>
    <dbReference type="NCBI Taxonomy" id="1774"/>
    <lineage>
        <taxon>Bacteria</taxon>
        <taxon>Bacillati</taxon>
        <taxon>Actinomycetota</taxon>
        <taxon>Actinomycetes</taxon>
        <taxon>Mycobacteriales</taxon>
        <taxon>Mycobacteriaceae</taxon>
        <taxon>Mycobacteroides</taxon>
    </lineage>
</organism>
<comment type="caution">
    <text evidence="1">The sequence shown here is derived from an EMBL/GenBank/DDBJ whole genome shotgun (WGS) entry which is preliminary data.</text>
</comment>
<dbReference type="AlphaFoldDB" id="A0A1S1M5U4"/>
<protein>
    <submittedName>
        <fullName evidence="1">Uncharacterized protein</fullName>
    </submittedName>
</protein>
<dbReference type="Gene3D" id="1.25.40.10">
    <property type="entry name" value="Tetratricopeptide repeat domain"/>
    <property type="match status" value="1"/>
</dbReference>
<reference evidence="1 2" key="1">
    <citation type="submission" date="2016-10" db="EMBL/GenBank/DDBJ databases">
        <title>Evaluation of Human, Veterinary and Environmental Mycobacterium chelonae Isolates by Core Genome Phylogenomic Analysis, Targeted Gene Comparison, and Anti-microbial Susceptibility Patterns: A Tale of Mistaken Identities.</title>
        <authorList>
            <person name="Fogelson S.B."/>
            <person name="Camus A.C."/>
            <person name="Lorenz W."/>
            <person name="Vasireddy R."/>
            <person name="Vasireddy S."/>
            <person name="Smith T."/>
            <person name="Brown-Elliott B.A."/>
            <person name="Wallace R.J.Jr."/>
            <person name="Hasan N.A."/>
            <person name="Reischl U."/>
            <person name="Sanchez S."/>
        </authorList>
    </citation>
    <scope>NUCLEOTIDE SEQUENCE [LARGE SCALE GENOMIC DNA]</scope>
    <source>
        <strain evidence="1 2">15518</strain>
    </source>
</reference>
<dbReference type="InterPro" id="IPR011990">
    <property type="entry name" value="TPR-like_helical_dom_sf"/>
</dbReference>
<keyword evidence="2" id="KW-1185">Reference proteome</keyword>
<accession>A0A1S1M5U4</accession>
<dbReference type="EMBL" id="MLIS01000001">
    <property type="protein sequence ID" value="OHU78218.1"/>
    <property type="molecule type" value="Genomic_DNA"/>
</dbReference>
<gene>
    <name evidence="1" type="ORF">BKG84_07260</name>
</gene>
<proteinExistence type="predicted"/>
<dbReference type="SUPFAM" id="SSF48452">
    <property type="entry name" value="TPR-like"/>
    <property type="match status" value="1"/>
</dbReference>
<evidence type="ECO:0000313" key="1">
    <source>
        <dbReference type="EMBL" id="OHU78218.1"/>
    </source>
</evidence>
<sequence length="142" mass="15454">MSGKRQHDMNKESPASEAAAALAAGRDVEALRLAESAVAARSTDALAWRVIAYAYANQGSQHLAIESAMNAVTYAPSEPISYYTYAWVLSNACKYRIAHDAVDQALRLDPSFVDALRLRAAIRHRLVDNERHAPEVADGNEG</sequence>
<name>A0A1S1M5U4_MYCCH</name>